<dbReference type="InterPro" id="IPR000891">
    <property type="entry name" value="PYR_CT"/>
</dbReference>
<protein>
    <submittedName>
        <fullName evidence="2">Pyruvate/oxaloacetate carboxyltransferase</fullName>
    </submittedName>
</protein>
<dbReference type="GO" id="GO:0005737">
    <property type="term" value="C:cytoplasm"/>
    <property type="evidence" value="ECO:0007669"/>
    <property type="project" value="TreeGrafter"/>
</dbReference>
<keyword evidence="3" id="KW-1185">Reference proteome</keyword>
<dbReference type="GO" id="GO:0016740">
    <property type="term" value="F:transferase activity"/>
    <property type="evidence" value="ECO:0007669"/>
    <property type="project" value="UniProtKB-KW"/>
</dbReference>
<dbReference type="Proteomes" id="UP000003806">
    <property type="component" value="Chromosome"/>
</dbReference>
<evidence type="ECO:0000259" key="1">
    <source>
        <dbReference type="PROSITE" id="PS50991"/>
    </source>
</evidence>
<dbReference type="GO" id="GO:0006094">
    <property type="term" value="P:gluconeogenesis"/>
    <property type="evidence" value="ECO:0007669"/>
    <property type="project" value="TreeGrafter"/>
</dbReference>
<dbReference type="Gene3D" id="3.20.20.70">
    <property type="entry name" value="Aldolase class I"/>
    <property type="match status" value="1"/>
</dbReference>
<organism evidence="2 3">
    <name type="scientific">Jonquetella anthropi DSM 22815</name>
    <dbReference type="NCBI Taxonomy" id="885272"/>
    <lineage>
        <taxon>Bacteria</taxon>
        <taxon>Thermotogati</taxon>
        <taxon>Synergistota</taxon>
        <taxon>Synergistia</taxon>
        <taxon>Synergistales</taxon>
        <taxon>Dethiosulfovibrionaceae</taxon>
        <taxon>Jonquetella</taxon>
    </lineage>
</organism>
<dbReference type="OrthoDB" id="9807469at2"/>
<dbReference type="CDD" id="cd07937">
    <property type="entry name" value="DRE_TIM_PC_TC_5S"/>
    <property type="match status" value="1"/>
</dbReference>
<keyword evidence="2" id="KW-0808">Transferase</keyword>
<evidence type="ECO:0000313" key="2">
    <source>
        <dbReference type="EMBL" id="EHM12696.1"/>
    </source>
</evidence>
<dbReference type="Pfam" id="PF00682">
    <property type="entry name" value="HMGL-like"/>
    <property type="match status" value="1"/>
</dbReference>
<dbReference type="EMBL" id="CM001376">
    <property type="protein sequence ID" value="EHM12696.1"/>
    <property type="molecule type" value="Genomic_DNA"/>
</dbReference>
<dbReference type="InterPro" id="IPR003379">
    <property type="entry name" value="Carboxylase_cons_dom"/>
</dbReference>
<dbReference type="SUPFAM" id="SSF89000">
    <property type="entry name" value="post-HMGL domain-like"/>
    <property type="match status" value="1"/>
</dbReference>
<dbReference type="PANTHER" id="PTHR43778">
    <property type="entry name" value="PYRUVATE CARBOXYLASE"/>
    <property type="match status" value="1"/>
</dbReference>
<feature type="domain" description="Pyruvate carboxyltransferase" evidence="1">
    <location>
        <begin position="6"/>
        <end position="266"/>
    </location>
</feature>
<keyword evidence="2" id="KW-0670">Pyruvate</keyword>
<dbReference type="SUPFAM" id="SSF51569">
    <property type="entry name" value="Aldolase"/>
    <property type="match status" value="1"/>
</dbReference>
<dbReference type="InterPro" id="IPR055268">
    <property type="entry name" value="PCB-like"/>
</dbReference>
<dbReference type="PANTHER" id="PTHR43778:SF2">
    <property type="entry name" value="PYRUVATE CARBOXYLASE, MITOCHONDRIAL"/>
    <property type="match status" value="1"/>
</dbReference>
<dbReference type="HOGENOM" id="CLU_000395_4_2_0"/>
<reference evidence="2 3" key="1">
    <citation type="submission" date="2011-11" db="EMBL/GenBank/DDBJ databases">
        <title>The Noncontiguous Finished genome of Jonquetella anthropi DSM 22815.</title>
        <authorList>
            <consortium name="US DOE Joint Genome Institute (JGI-PGF)"/>
            <person name="Lucas S."/>
            <person name="Copeland A."/>
            <person name="Lapidus A."/>
            <person name="Glavina del Rio T."/>
            <person name="Dalin E."/>
            <person name="Tice H."/>
            <person name="Bruce D."/>
            <person name="Goodwin L."/>
            <person name="Pitluck S."/>
            <person name="Peters L."/>
            <person name="Mikhailova N."/>
            <person name="Held B."/>
            <person name="Kyrpides N."/>
            <person name="Mavromatis K."/>
            <person name="Ivanova N."/>
            <person name="Markowitz V."/>
            <person name="Cheng J.-F."/>
            <person name="Hugenholtz P."/>
            <person name="Woyke T."/>
            <person name="Wu D."/>
            <person name="Gronow S."/>
            <person name="Wellnitz S."/>
            <person name="Brambilla E."/>
            <person name="Klenk H.-P."/>
            <person name="Eisen J.A."/>
        </authorList>
    </citation>
    <scope>NUCLEOTIDE SEQUENCE [LARGE SCALE GENOMIC DNA]</scope>
    <source>
        <strain evidence="2 3">DSM 22815</strain>
    </source>
</reference>
<dbReference type="RefSeq" id="WP_008522493.1">
    <property type="nucleotide sequence ID" value="NZ_CM001376.1"/>
</dbReference>
<gene>
    <name evidence="2" type="ORF">JonanDRAFT_0274</name>
</gene>
<dbReference type="PROSITE" id="PS50991">
    <property type="entry name" value="PYR_CT"/>
    <property type="match status" value="1"/>
</dbReference>
<dbReference type="AlphaFoldDB" id="H0UII8"/>
<dbReference type="eggNOG" id="COG5016">
    <property type="taxonomic scope" value="Bacteria"/>
</dbReference>
<proteinExistence type="predicted"/>
<name>H0UII8_9BACT</name>
<dbReference type="GO" id="GO:0004736">
    <property type="term" value="F:pyruvate carboxylase activity"/>
    <property type="evidence" value="ECO:0007669"/>
    <property type="project" value="TreeGrafter"/>
</dbReference>
<sequence length="464" mass="51112">MDGHKVGITELVLRDGHQSLMATRMSTAEMVPALEMMDEIGYHAMEVWGGATFDAAMRFLDEDPWERLRTIRRLVKKTKLQMLLRGQNLVGYRHYADDTCREFVKRAVGNGIDIIRIFDALNDLRNLEVTAEQTKKEGAHLQLCFSYTTSPVHTTEAFIELSKSMKDMGADSICIKDMAGLLTPTAARELVIGIKAGTGLPVEIHSHTSCGLAYMTHYASIEAGADVVDCALSPFSGTTSHPCTESLVAALAGSPWDTGLDLKAFIPIAAHFKKVRAAHEDLFVKAKGTNTDILVSQIPGGMYSNLVNQLREAKAENRLNEVLEEIPYVRACMGYPPLVTPSSQITGTQATLNVLSGKRWKMVPKEVKAYFLGQYGQPPAPMDEEVRRMIIGDEKPVVGRPADSIAPELEAARREVAPWMTQPEDVLTYVIFPAVAKDFLMKKLAKETKRDVGLGTLEDGAYPV</sequence>
<dbReference type="Pfam" id="PF02436">
    <property type="entry name" value="PYC_OADA"/>
    <property type="match status" value="1"/>
</dbReference>
<dbReference type="NCBIfam" id="NF006761">
    <property type="entry name" value="PRK09282.1"/>
    <property type="match status" value="1"/>
</dbReference>
<evidence type="ECO:0000313" key="3">
    <source>
        <dbReference type="Proteomes" id="UP000003806"/>
    </source>
</evidence>
<accession>H0UII8</accession>
<dbReference type="InterPro" id="IPR013785">
    <property type="entry name" value="Aldolase_TIM"/>
</dbReference>
<dbReference type="STRING" id="885272.JonanDRAFT_0274"/>